<proteinExistence type="inferred from homology"/>
<feature type="transmembrane region" description="Helical" evidence="7">
    <location>
        <begin position="305"/>
        <end position="330"/>
    </location>
</feature>
<dbReference type="InterPro" id="IPR037272">
    <property type="entry name" value="SNS_sf"/>
</dbReference>
<feature type="transmembrane region" description="Helical" evidence="7">
    <location>
        <begin position="86"/>
        <end position="113"/>
    </location>
</feature>
<comment type="subcellular location">
    <subcellularLocation>
        <location evidence="1">Membrane</location>
        <topology evidence="1">Multi-pass membrane protein</topology>
    </subcellularLocation>
</comment>
<keyword evidence="5 7" id="KW-0472">Membrane</keyword>
<feature type="transmembrane region" description="Helical" evidence="7">
    <location>
        <begin position="217"/>
        <end position="236"/>
    </location>
</feature>
<dbReference type="Pfam" id="PF00209">
    <property type="entry name" value="SNF"/>
    <property type="match status" value="2"/>
</dbReference>
<evidence type="ECO:0000256" key="3">
    <source>
        <dbReference type="ARBA" id="ARBA00022692"/>
    </source>
</evidence>
<sequence>MKRDSFGSRLGILAAAAGSAIGLGNIWKFPFITGQNGGAAFILVYLLCIALIGLPVMLSEFVLGRKTQANAAGAFKAIEQDKPWHLSGYIAIATAFIILSYYAMIAGWIFSYIGRAATGKLMTIAPEQLGDYFGSIIGSNVEPMVCTFLVVALTAFMVMSGVKDGIEKYSKILMPVLLVILVGLMIRSVTLDDASKGLEFLFKPDFSKLTTSGVLEALGHAFYSLSLGMGIILTYGSYINKKENILKLALQVTIADTLIALMAGIVIFPAVFAYGFKPDAGPGLIFITLPAVFQEMPFGALFETLFFLLVGIAALTSTISLLEVVVAFVTEQFNIARKKATILLALAIYLLSIPSTLSFGMWSGIKMFGGKTFFDLFDFVASNISLPLGGILVCIFVGWIWGTENAVKEITSNGLYVFKYNGLYDFIIKFLAPAAIIVIFLNSTGLLSTVLASDQLGSFVFAGVGALLFVGLVFISRRSRMKKANF</sequence>
<feature type="transmembrane region" description="Helical" evidence="7">
    <location>
        <begin position="456"/>
        <end position="475"/>
    </location>
</feature>
<dbReference type="SUPFAM" id="SSF161070">
    <property type="entry name" value="SNF-like"/>
    <property type="match status" value="1"/>
</dbReference>
<gene>
    <name evidence="8" type="ORF">FQB35_00540</name>
</gene>
<feature type="transmembrane region" description="Helical" evidence="7">
    <location>
        <begin position="248"/>
        <end position="276"/>
    </location>
</feature>
<dbReference type="PANTHER" id="PTHR42948">
    <property type="entry name" value="TRANSPORTER"/>
    <property type="match status" value="1"/>
</dbReference>
<dbReference type="InterPro" id="IPR000175">
    <property type="entry name" value="Na/ntran_symport"/>
</dbReference>
<dbReference type="GO" id="GO:0016020">
    <property type="term" value="C:membrane"/>
    <property type="evidence" value="ECO:0007669"/>
    <property type="project" value="UniProtKB-SubCell"/>
</dbReference>
<dbReference type="EMBL" id="CP042243">
    <property type="protein sequence ID" value="QEK10977.1"/>
    <property type="molecule type" value="Genomic_DNA"/>
</dbReference>
<dbReference type="CDD" id="cd10336">
    <property type="entry name" value="SLC6sbd_Tyt1-Like"/>
    <property type="match status" value="1"/>
</dbReference>
<dbReference type="PROSITE" id="PS50267">
    <property type="entry name" value="NA_NEUROTRAN_SYMP_3"/>
    <property type="match status" value="1"/>
</dbReference>
<feature type="transmembrane region" description="Helical" evidence="7">
    <location>
        <begin position="133"/>
        <end position="160"/>
    </location>
</feature>
<evidence type="ECO:0000256" key="5">
    <source>
        <dbReference type="ARBA" id="ARBA00023136"/>
    </source>
</evidence>
<comment type="similarity">
    <text evidence="6">Belongs to the sodium:neurotransmitter symporter (SNF) (TC 2.A.22) family.</text>
</comment>
<evidence type="ECO:0000256" key="6">
    <source>
        <dbReference type="RuleBase" id="RU003732"/>
    </source>
</evidence>
<dbReference type="KEGG" id="crs:FQB35_00540"/>
<keyword evidence="6" id="KW-0769">Symport</keyword>
<dbReference type="PROSITE" id="PS00610">
    <property type="entry name" value="NA_NEUROTRAN_SYMP_1"/>
    <property type="match status" value="1"/>
</dbReference>
<feature type="transmembrane region" description="Helical" evidence="7">
    <location>
        <begin position="384"/>
        <end position="402"/>
    </location>
</feature>
<evidence type="ECO:0000256" key="2">
    <source>
        <dbReference type="ARBA" id="ARBA00022448"/>
    </source>
</evidence>
<evidence type="ECO:0000256" key="1">
    <source>
        <dbReference type="ARBA" id="ARBA00004141"/>
    </source>
</evidence>
<evidence type="ECO:0000256" key="4">
    <source>
        <dbReference type="ARBA" id="ARBA00022989"/>
    </source>
</evidence>
<dbReference type="RefSeq" id="WP_148808052.1">
    <property type="nucleotide sequence ID" value="NZ_CP042243.1"/>
</dbReference>
<keyword evidence="9" id="KW-1185">Reference proteome</keyword>
<feature type="transmembrane region" description="Helical" evidence="7">
    <location>
        <begin position="423"/>
        <end position="444"/>
    </location>
</feature>
<organism evidence="8 9">
    <name type="scientific">Crassaminicella thermophila</name>
    <dbReference type="NCBI Taxonomy" id="2599308"/>
    <lineage>
        <taxon>Bacteria</taxon>
        <taxon>Bacillati</taxon>
        <taxon>Bacillota</taxon>
        <taxon>Clostridia</taxon>
        <taxon>Eubacteriales</taxon>
        <taxon>Clostridiaceae</taxon>
        <taxon>Crassaminicella</taxon>
    </lineage>
</organism>
<dbReference type="NCBIfam" id="NF037979">
    <property type="entry name" value="Na_transp"/>
    <property type="match status" value="1"/>
</dbReference>
<protein>
    <recommendedName>
        <fullName evidence="6">Transporter</fullName>
    </recommendedName>
</protein>
<evidence type="ECO:0000256" key="7">
    <source>
        <dbReference type="SAM" id="Phobius"/>
    </source>
</evidence>
<dbReference type="InterPro" id="IPR047218">
    <property type="entry name" value="YocR/YhdH-like"/>
</dbReference>
<feature type="transmembrane region" description="Helical" evidence="7">
    <location>
        <begin position="38"/>
        <end position="58"/>
    </location>
</feature>
<evidence type="ECO:0000313" key="8">
    <source>
        <dbReference type="EMBL" id="QEK10977.1"/>
    </source>
</evidence>
<dbReference type="PANTHER" id="PTHR42948:SF1">
    <property type="entry name" value="TRANSPORTER"/>
    <property type="match status" value="1"/>
</dbReference>
<accession>A0A5C0SAG3</accession>
<feature type="transmembrane region" description="Helical" evidence="7">
    <location>
        <begin position="342"/>
        <end position="364"/>
    </location>
</feature>
<dbReference type="AlphaFoldDB" id="A0A5C0SAG3"/>
<dbReference type="OrthoDB" id="9762833at2"/>
<keyword evidence="3 6" id="KW-0812">Transmembrane</keyword>
<feature type="transmembrane region" description="Helical" evidence="7">
    <location>
        <begin position="172"/>
        <end position="190"/>
    </location>
</feature>
<dbReference type="PRINTS" id="PR00176">
    <property type="entry name" value="NANEUSMPORT"/>
</dbReference>
<name>A0A5C0SAG3_CRATE</name>
<dbReference type="Proteomes" id="UP000324646">
    <property type="component" value="Chromosome"/>
</dbReference>
<dbReference type="GO" id="GO:0015293">
    <property type="term" value="F:symporter activity"/>
    <property type="evidence" value="ECO:0007669"/>
    <property type="project" value="UniProtKB-KW"/>
</dbReference>
<reference evidence="8 9" key="1">
    <citation type="submission" date="2019-07" db="EMBL/GenBank/DDBJ databases">
        <title>Complete genome of Crassaminicella thermophila SY095.</title>
        <authorList>
            <person name="Li X."/>
        </authorList>
    </citation>
    <scope>NUCLEOTIDE SEQUENCE [LARGE SCALE GENOMIC DNA]</scope>
    <source>
        <strain evidence="8 9">SY095</strain>
    </source>
</reference>
<keyword evidence="4 7" id="KW-1133">Transmembrane helix</keyword>
<keyword evidence="2 6" id="KW-0813">Transport</keyword>
<evidence type="ECO:0000313" key="9">
    <source>
        <dbReference type="Proteomes" id="UP000324646"/>
    </source>
</evidence>